<dbReference type="RefSeq" id="XP_017985923.1">
    <property type="nucleotide sequence ID" value="XM_018130434.1"/>
</dbReference>
<name>A0A109UX44_9SACH</name>
<feature type="transmembrane region" description="Helical" evidence="5">
    <location>
        <begin position="453"/>
        <end position="473"/>
    </location>
</feature>
<accession>A0A109UX44</accession>
<feature type="transmembrane region" description="Helical" evidence="5">
    <location>
        <begin position="509"/>
        <end position="527"/>
    </location>
</feature>
<dbReference type="InterPro" id="IPR001902">
    <property type="entry name" value="SLC26A/SulP_fam"/>
</dbReference>
<evidence type="ECO:0000256" key="3">
    <source>
        <dbReference type="ARBA" id="ARBA00022989"/>
    </source>
</evidence>
<dbReference type="NCBIfam" id="TIGR00815">
    <property type="entry name" value="sulP"/>
    <property type="match status" value="1"/>
</dbReference>
<dbReference type="GO" id="GO:0008271">
    <property type="term" value="F:secondary active sulfate transmembrane transporter activity"/>
    <property type="evidence" value="ECO:0007669"/>
    <property type="project" value="InterPro"/>
</dbReference>
<keyword evidence="8" id="KW-1185">Reference proteome</keyword>
<dbReference type="OrthoDB" id="288203at2759"/>
<dbReference type="Proteomes" id="UP000243052">
    <property type="component" value="Chromosome ii"/>
</dbReference>
<dbReference type="GeneID" id="28722117"/>
<dbReference type="EMBL" id="CP014242">
    <property type="protein sequence ID" value="AMD18927.1"/>
    <property type="molecule type" value="Genomic_DNA"/>
</dbReference>
<sequence>MATTTANDVDRVPSGGSSVAVLTANEVNQYNVHGYDLERGDSPNNYEACYKGNDNGLNSIKDFAGLATDEYVEDIITLKEFYSRKIKHKFTVNGAFRYCFSLFPLVAWIPHYNLVWLYCDFVAGITVGCVLIPQSMSYAQLAGLSPEYGLYSSFVGALIYSFFATSKDICIGPVAVMSLMVGRVIEKILSELPEGSLITAPIIATTLSLCCGLITTAIGLLRFGFVVEFISLNAILGFVTGAGLSIITSQLPSLMGVPKPPKGSTLVSFISFLKNIPQTRMDAVFGILTLFVLYFWRWIAGSVGPKLVKRSLPPGSRASEFWKDFFFYADATRSVITIIVGTVVSWLITRGKQEKLPIAILGFVPSGLQNVGLMKIPDGLLSKIAPEAFAATLVLLLEHLAIGKSFARVNNYTISPDQELVAIGATNLLGTFFNAYPATGSFSRTALKSKCKVKTPISGVFSGGFVLFALYLLTDAFYYIPKSALAAVIIHAVADLISSHKTAVRFWKLSPLDAVSFLATIIITITVEIEMGIYFAIGWSLVVMLLGVIFPSGKFMGYVKVTEIVNPSRNTDTSSAFTSTDGSVKIEQDSNLITSTPDPQVQQHTKWVPLDNSYSRELNPSIVVNEPPPGVIVYRPTESFIYLNSSRQIDTILAKVKKLTKPKKIKVVSNKEKKWCDCRPPNFVLKLTGELNTNSDFSTDNIDDRPTLKILAMDWSQVTQVDATAIQNLVDLRKSIETYVGRQVQFHFSGILSPWIKRSLINAGFGQPKDQQSLNSACSRFYCYDVVDLNDPQKSDHRPSHNLKPALGSNMPFFHLEMPDFSTWRLEEEQSL</sequence>
<dbReference type="PROSITE" id="PS01130">
    <property type="entry name" value="SLC26A"/>
    <property type="match status" value="1"/>
</dbReference>
<dbReference type="InterPro" id="IPR002645">
    <property type="entry name" value="STAS_dom"/>
</dbReference>
<feature type="transmembrane region" description="Helical" evidence="5">
    <location>
        <begin position="229"/>
        <end position="247"/>
    </location>
</feature>
<gene>
    <name evidence="7" type="ORF">AW171_hschr2455</name>
</gene>
<keyword evidence="4 5" id="KW-0472">Membrane</keyword>
<dbReference type="InterPro" id="IPR011547">
    <property type="entry name" value="SLC26A/SulP_dom"/>
</dbReference>
<keyword evidence="2 5" id="KW-0812">Transmembrane</keyword>
<dbReference type="STRING" id="45286.A0A109UX44"/>
<evidence type="ECO:0000313" key="7">
    <source>
        <dbReference type="EMBL" id="AMD18927.1"/>
    </source>
</evidence>
<reference evidence="7 8" key="1">
    <citation type="submission" date="2016-01" db="EMBL/GenBank/DDBJ databases">
        <title>Genome sequence of the yeast Holleya sinecauda.</title>
        <authorList>
            <person name="Dietrich F.S."/>
        </authorList>
    </citation>
    <scope>NUCLEOTIDE SEQUENCE [LARGE SCALE GENOMIC DNA]</scope>
    <source>
        <strain evidence="7 8">ATCC 58844</strain>
    </source>
</reference>
<feature type="transmembrane region" description="Helical" evidence="5">
    <location>
        <begin position="197"/>
        <end position="223"/>
    </location>
</feature>
<feature type="transmembrane region" description="Helical" evidence="5">
    <location>
        <begin position="533"/>
        <end position="550"/>
    </location>
</feature>
<evidence type="ECO:0000256" key="5">
    <source>
        <dbReference type="SAM" id="Phobius"/>
    </source>
</evidence>
<evidence type="ECO:0000313" key="8">
    <source>
        <dbReference type="Proteomes" id="UP000243052"/>
    </source>
</evidence>
<feature type="transmembrane region" description="Helical" evidence="5">
    <location>
        <begin position="283"/>
        <end position="305"/>
    </location>
</feature>
<dbReference type="GO" id="GO:0016020">
    <property type="term" value="C:membrane"/>
    <property type="evidence" value="ECO:0007669"/>
    <property type="project" value="UniProtKB-SubCell"/>
</dbReference>
<feature type="transmembrane region" description="Helical" evidence="5">
    <location>
        <begin position="90"/>
        <end position="109"/>
    </location>
</feature>
<evidence type="ECO:0000256" key="4">
    <source>
        <dbReference type="ARBA" id="ARBA00023136"/>
    </source>
</evidence>
<feature type="transmembrane region" description="Helical" evidence="5">
    <location>
        <begin position="325"/>
        <end position="348"/>
    </location>
</feature>
<dbReference type="InterPro" id="IPR036513">
    <property type="entry name" value="STAS_dom_sf"/>
</dbReference>
<evidence type="ECO:0000259" key="6">
    <source>
        <dbReference type="PROSITE" id="PS50801"/>
    </source>
</evidence>
<dbReference type="AlphaFoldDB" id="A0A109UX44"/>
<comment type="subcellular location">
    <subcellularLocation>
        <location evidence="1">Membrane</location>
        <topology evidence="1">Multi-pass membrane protein</topology>
    </subcellularLocation>
</comment>
<feature type="domain" description="STAS" evidence="6">
    <location>
        <begin position="684"/>
        <end position="765"/>
    </location>
</feature>
<dbReference type="Gene3D" id="3.30.750.24">
    <property type="entry name" value="STAS domain"/>
    <property type="match status" value="1"/>
</dbReference>
<dbReference type="Pfam" id="PF00916">
    <property type="entry name" value="Sulfate_transp"/>
    <property type="match status" value="1"/>
</dbReference>
<evidence type="ECO:0000256" key="2">
    <source>
        <dbReference type="ARBA" id="ARBA00022692"/>
    </source>
</evidence>
<keyword evidence="3 5" id="KW-1133">Transmembrane helix</keyword>
<dbReference type="CDD" id="cd07042">
    <property type="entry name" value="STAS_SulP_like_sulfate_transporter"/>
    <property type="match status" value="1"/>
</dbReference>
<organism evidence="7 8">
    <name type="scientific">Eremothecium sinecaudum</name>
    <dbReference type="NCBI Taxonomy" id="45286"/>
    <lineage>
        <taxon>Eukaryota</taxon>
        <taxon>Fungi</taxon>
        <taxon>Dikarya</taxon>
        <taxon>Ascomycota</taxon>
        <taxon>Saccharomycotina</taxon>
        <taxon>Saccharomycetes</taxon>
        <taxon>Saccharomycetales</taxon>
        <taxon>Saccharomycetaceae</taxon>
        <taxon>Eremothecium</taxon>
    </lineage>
</organism>
<dbReference type="PROSITE" id="PS50801">
    <property type="entry name" value="STAS"/>
    <property type="match status" value="1"/>
</dbReference>
<dbReference type="InterPro" id="IPR018045">
    <property type="entry name" value="S04_transporter_CS"/>
</dbReference>
<dbReference type="PANTHER" id="PTHR11814">
    <property type="entry name" value="SULFATE TRANSPORTER"/>
    <property type="match status" value="1"/>
</dbReference>
<proteinExistence type="predicted"/>
<protein>
    <submittedName>
        <fullName evidence="7">HBR026Wp</fullName>
    </submittedName>
</protein>
<evidence type="ECO:0000256" key="1">
    <source>
        <dbReference type="ARBA" id="ARBA00004141"/>
    </source>
</evidence>